<evidence type="ECO:0000313" key="3">
    <source>
        <dbReference type="EMBL" id="PRO71001.1"/>
    </source>
</evidence>
<dbReference type="RefSeq" id="WP_105936985.1">
    <property type="nucleotide sequence ID" value="NZ_PVNP01000220.1"/>
</dbReference>
<evidence type="ECO:0008006" key="5">
    <source>
        <dbReference type="Google" id="ProtNLM"/>
    </source>
</evidence>
<protein>
    <recommendedName>
        <fullName evidence="5">DUF3300 domain-containing protein</fullName>
    </recommendedName>
</protein>
<evidence type="ECO:0000256" key="1">
    <source>
        <dbReference type="SAM" id="MobiDB-lite"/>
    </source>
</evidence>
<keyword evidence="2" id="KW-0732">Signal</keyword>
<dbReference type="AlphaFoldDB" id="A0A2S9V3J0"/>
<proteinExistence type="predicted"/>
<dbReference type="PANTHER" id="PTHR40269:SF1">
    <property type="entry name" value="OUTER MEMBRANE PROTEIN"/>
    <property type="match status" value="1"/>
</dbReference>
<comment type="caution">
    <text evidence="3">The sequence shown here is derived from an EMBL/GenBank/DDBJ whole genome shotgun (WGS) entry which is preliminary data.</text>
</comment>
<name>A0A2S9V3J0_9ALTE</name>
<reference evidence="4" key="1">
    <citation type="journal article" date="2020" name="Int. J. Syst. Evol. Microbiol.">
        <title>Alteromonas alba sp. nov., a marine bacterium isolated from the seawater of the West Pacific Ocean.</title>
        <authorList>
            <person name="Sun C."/>
            <person name="Wu Y.-H."/>
            <person name="Xamxidin M."/>
            <person name="Cheng H."/>
            <person name="Xu X.-W."/>
        </authorList>
    </citation>
    <scope>NUCLEOTIDE SEQUENCE [LARGE SCALE GENOMIC DNA]</scope>
    <source>
        <strain evidence="4">190</strain>
    </source>
</reference>
<feature type="compositionally biased region" description="Basic and acidic residues" evidence="1">
    <location>
        <begin position="314"/>
        <end position="328"/>
    </location>
</feature>
<accession>A0A2S9V3J0</accession>
<evidence type="ECO:0000313" key="4">
    <source>
        <dbReference type="Proteomes" id="UP000238949"/>
    </source>
</evidence>
<keyword evidence="4" id="KW-1185">Reference proteome</keyword>
<dbReference type="InterPro" id="IPR021728">
    <property type="entry name" value="DUF3300"/>
</dbReference>
<evidence type="ECO:0000256" key="2">
    <source>
        <dbReference type="SAM" id="SignalP"/>
    </source>
</evidence>
<feature type="region of interest" description="Disordered" evidence="1">
    <location>
        <begin position="302"/>
        <end position="450"/>
    </location>
</feature>
<gene>
    <name evidence="3" type="ORF">C6Y40_24400</name>
</gene>
<feature type="compositionally biased region" description="Polar residues" evidence="1">
    <location>
        <begin position="409"/>
        <end position="430"/>
    </location>
</feature>
<sequence length="450" mass="52384">MKKRLILALFLPLVYGGHALATTAPENQPTYNAQRLSEETLDTLLAPIALYPDTLVTHILIASTYPLQVIEADRWRQDNQSLEGDALERALENADWDPSVKALVPFTDVLRHMSDDLGWLQNLGDAVITNEDWVLDRVQALRLQARQSGNLQSNDYQQVSTEDKIIVIESRQPEVVYIPYYDTRHVYGHWHYHSQPVFWPTSVRIALGHRIYWGPRVSISAGFYFGNIWWPERHIIIRSTPSRRYVRPHYPTKRYSVKEYHRWQHNVGNRHARYSQRVATHKPAIVKQHRSLDNAARHRELYTRTQAGNSYRIDGGKQGKPLQRESKGQKPVKYSQDAKQLKQRLQSHENNPGNRSLPKNVVRAPKEQAHGGKPGYKQREFAPAERQQVRQQPQERTVHKERKWVNKAPSHSQRPQQAYSKPSQQRPVKQSHSRPAPRDNAQKPRVKREH</sequence>
<dbReference type="PANTHER" id="PTHR40269">
    <property type="entry name" value="OUTER MEMBRANE PROTEIN-RELATED"/>
    <property type="match status" value="1"/>
</dbReference>
<feature type="chain" id="PRO_5015618699" description="DUF3300 domain-containing protein" evidence="2">
    <location>
        <begin position="22"/>
        <end position="450"/>
    </location>
</feature>
<dbReference type="EMBL" id="PVNP01000220">
    <property type="protein sequence ID" value="PRO71001.1"/>
    <property type="molecule type" value="Genomic_DNA"/>
</dbReference>
<dbReference type="OrthoDB" id="197257at2"/>
<feature type="compositionally biased region" description="Low complexity" evidence="1">
    <location>
        <begin position="384"/>
        <end position="395"/>
    </location>
</feature>
<feature type="signal peptide" evidence="2">
    <location>
        <begin position="1"/>
        <end position="21"/>
    </location>
</feature>
<dbReference type="Proteomes" id="UP000238949">
    <property type="component" value="Unassembled WGS sequence"/>
</dbReference>
<organism evidence="3 4">
    <name type="scientific">Alteromonas alba</name>
    <dbReference type="NCBI Taxonomy" id="2079529"/>
    <lineage>
        <taxon>Bacteria</taxon>
        <taxon>Pseudomonadati</taxon>
        <taxon>Pseudomonadota</taxon>
        <taxon>Gammaproteobacteria</taxon>
        <taxon>Alteromonadales</taxon>
        <taxon>Alteromonadaceae</taxon>
        <taxon>Alteromonas/Salinimonas group</taxon>
        <taxon>Alteromonas</taxon>
    </lineage>
</organism>
<dbReference type="Pfam" id="PF11737">
    <property type="entry name" value="DUF3300"/>
    <property type="match status" value="1"/>
</dbReference>